<dbReference type="GeneID" id="136088946"/>
<keyword evidence="1" id="KW-0812">Transmembrane</keyword>
<proteinExistence type="predicted"/>
<reference evidence="3" key="1">
    <citation type="submission" date="2025-08" db="UniProtKB">
        <authorList>
            <consortium name="RefSeq"/>
        </authorList>
    </citation>
    <scope>IDENTIFICATION</scope>
</reference>
<evidence type="ECO:0000313" key="3">
    <source>
        <dbReference type="RefSeq" id="XP_065670302.1"/>
    </source>
</evidence>
<keyword evidence="1" id="KW-1133">Transmembrane helix</keyword>
<dbReference type="PANTHER" id="PTHR31025">
    <property type="entry name" value="SI:CH211-196P9.1-RELATED"/>
    <property type="match status" value="1"/>
</dbReference>
<keyword evidence="1" id="KW-0472">Membrane</keyword>
<gene>
    <name evidence="3" type="primary">LOC136088946</name>
</gene>
<accession>A0ABM4D7K6</accession>
<feature type="transmembrane region" description="Helical" evidence="1">
    <location>
        <begin position="225"/>
        <end position="253"/>
    </location>
</feature>
<dbReference type="Proteomes" id="UP001652625">
    <property type="component" value="Chromosome 12"/>
</dbReference>
<dbReference type="PANTHER" id="PTHR31025:SF22">
    <property type="entry name" value="IP13529P"/>
    <property type="match status" value="1"/>
</dbReference>
<evidence type="ECO:0000313" key="2">
    <source>
        <dbReference type="Proteomes" id="UP001652625"/>
    </source>
</evidence>
<keyword evidence="2" id="KW-1185">Reference proteome</keyword>
<organism evidence="2 3">
    <name type="scientific">Hydra vulgaris</name>
    <name type="common">Hydra</name>
    <name type="synonym">Hydra attenuata</name>
    <dbReference type="NCBI Taxonomy" id="6087"/>
    <lineage>
        <taxon>Eukaryota</taxon>
        <taxon>Metazoa</taxon>
        <taxon>Cnidaria</taxon>
        <taxon>Hydrozoa</taxon>
        <taxon>Hydroidolina</taxon>
        <taxon>Anthoathecata</taxon>
        <taxon>Aplanulata</taxon>
        <taxon>Hydridae</taxon>
        <taxon>Hydra</taxon>
    </lineage>
</organism>
<protein>
    <submittedName>
        <fullName evidence="3">Uncharacterized protein LOC136088946</fullName>
    </submittedName>
</protein>
<name>A0ABM4D7K6_HYDVU</name>
<dbReference type="RefSeq" id="XP_065670302.1">
    <property type="nucleotide sequence ID" value="XM_065814230.1"/>
</dbReference>
<sequence length="255" mass="29325">MDEEPKKAKVKPKDFYGCIDWLPRLGENKNEKIQDNHIGWLQDHHNLHSSSWNVYEIERLHSLTYTPQRADIVGLNKLKIVSLVAKWPFLFKTNWFLHHFKTLTGVDIAFIFEENLKMKSTIIVKFLQHKKEMQQVMNEMSLVGQGHMLAPLVTAILGICQFFKESSKFLFHQTVEHANADDIEKDITFPLSPCIVFAGTCIFKCNSFHLVVDLHVIIDNLANPLLALVVLFSAYYVLNVGYPVEIAATLGFLQR</sequence>
<evidence type="ECO:0000256" key="1">
    <source>
        <dbReference type="SAM" id="Phobius"/>
    </source>
</evidence>